<proteinExistence type="predicted"/>
<dbReference type="EMBL" id="JAIQCJ010001832">
    <property type="protein sequence ID" value="KAJ8787141.1"/>
    <property type="molecule type" value="Genomic_DNA"/>
</dbReference>
<feature type="compositionally biased region" description="Basic and acidic residues" evidence="1">
    <location>
        <begin position="29"/>
        <end position="47"/>
    </location>
</feature>
<feature type="region of interest" description="Disordered" evidence="1">
    <location>
        <begin position="1"/>
        <end position="56"/>
    </location>
</feature>
<organism evidence="2 3">
    <name type="scientific">Eschrichtius robustus</name>
    <name type="common">California gray whale</name>
    <name type="synonym">Eschrichtius gibbosus</name>
    <dbReference type="NCBI Taxonomy" id="9764"/>
    <lineage>
        <taxon>Eukaryota</taxon>
        <taxon>Metazoa</taxon>
        <taxon>Chordata</taxon>
        <taxon>Craniata</taxon>
        <taxon>Vertebrata</taxon>
        <taxon>Euteleostomi</taxon>
        <taxon>Mammalia</taxon>
        <taxon>Eutheria</taxon>
        <taxon>Laurasiatheria</taxon>
        <taxon>Artiodactyla</taxon>
        <taxon>Whippomorpha</taxon>
        <taxon>Cetacea</taxon>
        <taxon>Mysticeti</taxon>
        <taxon>Eschrichtiidae</taxon>
        <taxon>Eschrichtius</taxon>
    </lineage>
</organism>
<name>A0AB34H661_ESCRO</name>
<protein>
    <submittedName>
        <fullName evidence="2">Uncharacterized protein</fullName>
    </submittedName>
</protein>
<evidence type="ECO:0000256" key="1">
    <source>
        <dbReference type="SAM" id="MobiDB-lite"/>
    </source>
</evidence>
<dbReference type="AlphaFoldDB" id="A0AB34H661"/>
<evidence type="ECO:0000313" key="2">
    <source>
        <dbReference type="EMBL" id="KAJ8787141.1"/>
    </source>
</evidence>
<gene>
    <name evidence="2" type="ORF">J1605_000484</name>
</gene>
<evidence type="ECO:0000313" key="3">
    <source>
        <dbReference type="Proteomes" id="UP001159641"/>
    </source>
</evidence>
<keyword evidence="3" id="KW-1185">Reference proteome</keyword>
<dbReference type="Proteomes" id="UP001159641">
    <property type="component" value="Unassembled WGS sequence"/>
</dbReference>
<accession>A0AB34H661</accession>
<sequence>MRDLSSPTRDRTRGITPGVGPEVRPALTPKERREGCNESRARNERTPRSTVEGWGSTPTQLVMKMNIAAYPVSLPALPTT</sequence>
<reference evidence="2 3" key="1">
    <citation type="submission" date="2022-11" db="EMBL/GenBank/DDBJ databases">
        <title>Whole genome sequence of Eschrichtius robustus ER-17-0199.</title>
        <authorList>
            <person name="Bruniche-Olsen A."/>
            <person name="Black A.N."/>
            <person name="Fields C.J."/>
            <person name="Walden K."/>
            <person name="Dewoody J.A."/>
        </authorList>
    </citation>
    <scope>NUCLEOTIDE SEQUENCE [LARGE SCALE GENOMIC DNA]</scope>
    <source>
        <strain evidence="2">ER-17-0199</strain>
        <tissue evidence="2">Blubber</tissue>
    </source>
</reference>
<comment type="caution">
    <text evidence="2">The sequence shown here is derived from an EMBL/GenBank/DDBJ whole genome shotgun (WGS) entry which is preliminary data.</text>
</comment>
<feature type="compositionally biased region" description="Basic and acidic residues" evidence="1">
    <location>
        <begin position="1"/>
        <end position="13"/>
    </location>
</feature>